<reference evidence="2" key="1">
    <citation type="submission" date="2021-12" db="EMBL/GenBank/DDBJ databases">
        <authorList>
            <person name="Rodrigo-Torres L."/>
            <person name="Arahal R. D."/>
            <person name="Lucena T."/>
        </authorList>
    </citation>
    <scope>NUCLEOTIDE SEQUENCE</scope>
    <source>
        <strain evidence="2">CECT 8858</strain>
    </source>
</reference>
<evidence type="ECO:0000313" key="2">
    <source>
        <dbReference type="EMBL" id="CAH0997386.1"/>
    </source>
</evidence>
<keyword evidence="3" id="KW-1185">Reference proteome</keyword>
<feature type="transmembrane region" description="Helical" evidence="1">
    <location>
        <begin position="85"/>
        <end position="107"/>
    </location>
</feature>
<feature type="transmembrane region" description="Helical" evidence="1">
    <location>
        <begin position="127"/>
        <end position="146"/>
    </location>
</feature>
<evidence type="ECO:0000256" key="1">
    <source>
        <dbReference type="SAM" id="Phobius"/>
    </source>
</evidence>
<feature type="transmembrane region" description="Helical" evidence="1">
    <location>
        <begin position="54"/>
        <end position="73"/>
    </location>
</feature>
<dbReference type="RefSeq" id="WP_238808069.1">
    <property type="nucleotide sequence ID" value="NZ_CAKLPY010000003.1"/>
</dbReference>
<dbReference type="Proteomes" id="UP000837932">
    <property type="component" value="Unassembled WGS sequence"/>
</dbReference>
<dbReference type="EMBL" id="CAKLPY010000003">
    <property type="protein sequence ID" value="CAH0997386.1"/>
    <property type="molecule type" value="Genomic_DNA"/>
</dbReference>
<keyword evidence="1" id="KW-0812">Transmembrane</keyword>
<proteinExistence type="predicted"/>
<sequence>MDELQLLRKKTGMTIAKAWILMVSAVILFLIGMFILGVIAALKNINPIYLIENAIFGILAIIIFLCALWGFFINKRQLPFFQKQSLFSVLVCIIIALAWSFISPIIVDFLPFNEDESNNLQRVGVHTLLGLILSLLFTTLQIGIIGHGLLKNYLFKQVIFTVATVSIVMVIPQAVIGLFIQTLIMFYIYYKTASFQLPLLMTATLSLVEDIFKFIFGNGVETKNYIRIYLVPNEILYYLDIFACFCIIIGGLFYIKNQTKAIEWQKPQEDENIAFL</sequence>
<organism evidence="2 3">
    <name type="scientific">Emticicia aquatica</name>
    <dbReference type="NCBI Taxonomy" id="1681835"/>
    <lineage>
        <taxon>Bacteria</taxon>
        <taxon>Pseudomonadati</taxon>
        <taxon>Bacteroidota</taxon>
        <taxon>Cytophagia</taxon>
        <taxon>Cytophagales</taxon>
        <taxon>Leadbetterellaceae</taxon>
        <taxon>Emticicia</taxon>
    </lineage>
</organism>
<feature type="transmembrane region" description="Helical" evidence="1">
    <location>
        <begin position="20"/>
        <end position="42"/>
    </location>
</feature>
<accession>A0ABN8F1M5</accession>
<evidence type="ECO:0000313" key="3">
    <source>
        <dbReference type="Proteomes" id="UP000837932"/>
    </source>
</evidence>
<gene>
    <name evidence="2" type="ORF">EMA8858_03518</name>
</gene>
<feature type="transmembrane region" description="Helical" evidence="1">
    <location>
        <begin position="235"/>
        <end position="255"/>
    </location>
</feature>
<feature type="transmembrane region" description="Helical" evidence="1">
    <location>
        <begin position="158"/>
        <end position="190"/>
    </location>
</feature>
<comment type="caution">
    <text evidence="2">The sequence shown here is derived from an EMBL/GenBank/DDBJ whole genome shotgun (WGS) entry which is preliminary data.</text>
</comment>
<keyword evidence="1" id="KW-1133">Transmembrane helix</keyword>
<keyword evidence="1" id="KW-0472">Membrane</keyword>
<name>A0ABN8F1M5_9BACT</name>
<protein>
    <submittedName>
        <fullName evidence="2">Uncharacterized protein</fullName>
    </submittedName>
</protein>